<dbReference type="AlphaFoldDB" id="A0A0A0JAY5"/>
<keyword evidence="2" id="KW-1185">Reference proteome</keyword>
<dbReference type="eggNOG" id="ENOG5030K6H">
    <property type="taxonomic scope" value="Bacteria"/>
</dbReference>
<dbReference type="OrthoDB" id="5175769at2"/>
<dbReference type="EMBL" id="AVPJ01000003">
    <property type="protein sequence ID" value="KGN33954.1"/>
    <property type="molecule type" value="Genomic_DNA"/>
</dbReference>
<dbReference type="Proteomes" id="UP000030002">
    <property type="component" value="Unassembled WGS sequence"/>
</dbReference>
<dbReference type="RefSeq" id="WP_035913246.1">
    <property type="nucleotide sequence ID" value="NZ_AVPJ01000003.1"/>
</dbReference>
<organism evidence="1 2">
    <name type="scientific">Knoellia sinensis KCTC 19936</name>
    <dbReference type="NCBI Taxonomy" id="1385520"/>
    <lineage>
        <taxon>Bacteria</taxon>
        <taxon>Bacillati</taxon>
        <taxon>Actinomycetota</taxon>
        <taxon>Actinomycetes</taxon>
        <taxon>Micrococcales</taxon>
        <taxon>Intrasporangiaceae</taxon>
        <taxon>Knoellia</taxon>
    </lineage>
</organism>
<sequence length="245" mass="26236">MSVTIVLPPLATPVDRLWHALLDLSERSTVPWSLVGGQMVLLHALEHGQVPPQISQDGDIVADIRADKRALNELVGTLGHMGFDVDGISAEGLAHRYVHESDGSRVVVDVLAPEGVGRRADLTTTPPGRTLEMPGGTQALERTEEIAVEHEGRSGVIRRPNLTAAIVGKAAAVSLPSPARHYRDLALLCALIDDPFSMAAGFTRKDRQRIRSAVALMDARHPAWPLVPTGIRTQGQLAFAVLSSG</sequence>
<reference evidence="1 2" key="1">
    <citation type="submission" date="2013-08" db="EMBL/GenBank/DDBJ databases">
        <title>The genome sequence of Knoellia sinensis.</title>
        <authorList>
            <person name="Zhu W."/>
            <person name="Wang G."/>
        </authorList>
    </citation>
    <scope>NUCLEOTIDE SEQUENCE [LARGE SCALE GENOMIC DNA]</scope>
    <source>
        <strain evidence="1 2">KCTC 19936</strain>
    </source>
</reference>
<name>A0A0A0JAY5_9MICO</name>
<evidence type="ECO:0000313" key="1">
    <source>
        <dbReference type="EMBL" id="KGN33954.1"/>
    </source>
</evidence>
<evidence type="ECO:0000313" key="2">
    <source>
        <dbReference type="Proteomes" id="UP000030002"/>
    </source>
</evidence>
<gene>
    <name evidence="1" type="ORF">N802_07875</name>
</gene>
<comment type="caution">
    <text evidence="1">The sequence shown here is derived from an EMBL/GenBank/DDBJ whole genome shotgun (WGS) entry which is preliminary data.</text>
</comment>
<accession>A0A0A0JAY5</accession>
<protein>
    <submittedName>
        <fullName evidence="1">Uncharacterized protein</fullName>
    </submittedName>
</protein>
<dbReference type="STRING" id="1385520.N802_07875"/>
<proteinExistence type="predicted"/>